<dbReference type="PANTHER" id="PTHR22677:SF3">
    <property type="entry name" value="ANKYRIN REPEAT DOMAIN-CONTAINING PROTEIN 60"/>
    <property type="match status" value="1"/>
</dbReference>
<dbReference type="PROSITE" id="PS50088">
    <property type="entry name" value="ANK_REPEAT"/>
    <property type="match status" value="1"/>
</dbReference>
<dbReference type="Pfam" id="PF00023">
    <property type="entry name" value="Ank"/>
    <property type="match status" value="1"/>
</dbReference>
<dbReference type="SMART" id="SM00248">
    <property type="entry name" value="ANK"/>
    <property type="match status" value="1"/>
</dbReference>
<proteinExistence type="predicted"/>
<dbReference type="InterPro" id="IPR002110">
    <property type="entry name" value="Ankyrin_rpt"/>
</dbReference>
<dbReference type="InterPro" id="IPR036770">
    <property type="entry name" value="Ankyrin_rpt-contain_sf"/>
</dbReference>
<dbReference type="AlphaFoldDB" id="A0A5E4A9W7"/>
<gene>
    <name evidence="3" type="ORF">MONAX_5E003807</name>
</gene>
<keyword evidence="4" id="KW-1185">Reference proteome</keyword>
<feature type="repeat" description="ANK" evidence="1">
    <location>
        <begin position="34"/>
        <end position="66"/>
    </location>
</feature>
<dbReference type="Gene3D" id="1.25.40.20">
    <property type="entry name" value="Ankyrin repeat-containing domain"/>
    <property type="match status" value="1"/>
</dbReference>
<name>A0A5E4A9W7_MARMO</name>
<feature type="region of interest" description="Disordered" evidence="2">
    <location>
        <begin position="1"/>
        <end position="20"/>
    </location>
</feature>
<reference evidence="3" key="1">
    <citation type="submission" date="2019-04" db="EMBL/GenBank/DDBJ databases">
        <authorList>
            <person name="Alioto T."/>
            <person name="Alioto T."/>
        </authorList>
    </citation>
    <scope>NUCLEOTIDE SEQUENCE [LARGE SCALE GENOMIC DNA]</scope>
</reference>
<evidence type="ECO:0000313" key="4">
    <source>
        <dbReference type="Proteomes" id="UP000335636"/>
    </source>
</evidence>
<evidence type="ECO:0000256" key="2">
    <source>
        <dbReference type="SAM" id="MobiDB-lite"/>
    </source>
</evidence>
<dbReference type="SUPFAM" id="SSF48403">
    <property type="entry name" value="Ankyrin repeat"/>
    <property type="match status" value="1"/>
</dbReference>
<organism evidence="3 4">
    <name type="scientific">Marmota monax</name>
    <name type="common">Woodchuck</name>
    <dbReference type="NCBI Taxonomy" id="9995"/>
    <lineage>
        <taxon>Eukaryota</taxon>
        <taxon>Metazoa</taxon>
        <taxon>Chordata</taxon>
        <taxon>Craniata</taxon>
        <taxon>Vertebrata</taxon>
        <taxon>Euteleostomi</taxon>
        <taxon>Mammalia</taxon>
        <taxon>Eutheria</taxon>
        <taxon>Euarchontoglires</taxon>
        <taxon>Glires</taxon>
        <taxon>Rodentia</taxon>
        <taxon>Sciuromorpha</taxon>
        <taxon>Sciuridae</taxon>
        <taxon>Xerinae</taxon>
        <taxon>Marmotini</taxon>
        <taxon>Marmota</taxon>
    </lineage>
</organism>
<comment type="caution">
    <text evidence="3">The sequence shown here is derived from an EMBL/GenBank/DDBJ whole genome shotgun (WGS) entry which is preliminary data.</text>
</comment>
<evidence type="ECO:0000313" key="3">
    <source>
        <dbReference type="EMBL" id="VTJ53800.1"/>
    </source>
</evidence>
<dbReference type="PROSITE" id="PS50297">
    <property type="entry name" value="ANK_REP_REGION"/>
    <property type="match status" value="1"/>
</dbReference>
<dbReference type="Proteomes" id="UP000335636">
    <property type="component" value="Unassembled WGS sequence"/>
</dbReference>
<dbReference type="PANTHER" id="PTHR22677">
    <property type="entry name" value="ANKYRIN REPEAT DOMAIN-CONTAINING PROTEIN 60"/>
    <property type="match status" value="1"/>
</dbReference>
<dbReference type="EMBL" id="CABDUW010000033">
    <property type="protein sequence ID" value="VTJ53800.1"/>
    <property type="molecule type" value="Genomic_DNA"/>
</dbReference>
<keyword evidence="1" id="KW-0040">ANK repeat</keyword>
<accession>A0A5E4A9W7</accession>
<evidence type="ECO:0000256" key="1">
    <source>
        <dbReference type="PROSITE-ProRule" id="PRU00023"/>
    </source>
</evidence>
<sequence length="125" mass="13721">MRGQTGAEGCWKGSSARSGPSCVSGTNFLDSTPLGRTPLHVAVAMGRLDCMKLLLEHGAPIQEKDAKGETPISIARCVNRKLTERRLFLLYWLAKGTGKKRIKDLILRQVFQRMCSSLGSRKTSS</sequence>
<dbReference type="InterPro" id="IPR039323">
    <property type="entry name" value="ANKRD_45/46/60"/>
</dbReference>
<protein>
    <submittedName>
        <fullName evidence="3">Uncharacterized protein</fullName>
    </submittedName>
</protein>